<evidence type="ECO:0000313" key="2">
    <source>
        <dbReference type="Proteomes" id="UP001163603"/>
    </source>
</evidence>
<dbReference type="Proteomes" id="UP001163603">
    <property type="component" value="Chromosome 11"/>
</dbReference>
<keyword evidence="2" id="KW-1185">Reference proteome</keyword>
<sequence>MVMQQPTILQARHSSMSTLLSMVAFKEPEFLSFSTSLRAGSLWNAHWEYAKIPRIRNHSCRRVDDQEKRYRTMDAAQAATSRAKALFGNTTNTSGCPLEDLMKLPFSKAFQWICAEKSSATFVSI</sequence>
<organism evidence="1 2">
    <name type="scientific">Pistacia integerrima</name>
    <dbReference type="NCBI Taxonomy" id="434235"/>
    <lineage>
        <taxon>Eukaryota</taxon>
        <taxon>Viridiplantae</taxon>
        <taxon>Streptophyta</taxon>
        <taxon>Embryophyta</taxon>
        <taxon>Tracheophyta</taxon>
        <taxon>Spermatophyta</taxon>
        <taxon>Magnoliopsida</taxon>
        <taxon>eudicotyledons</taxon>
        <taxon>Gunneridae</taxon>
        <taxon>Pentapetalae</taxon>
        <taxon>rosids</taxon>
        <taxon>malvids</taxon>
        <taxon>Sapindales</taxon>
        <taxon>Anacardiaceae</taxon>
        <taxon>Pistacia</taxon>
    </lineage>
</organism>
<reference evidence="2" key="1">
    <citation type="journal article" date="2023" name="G3 (Bethesda)">
        <title>Genome assembly and association tests identify interacting loci associated with vigor, precocity, and sex in interspecific pistachio rootstocks.</title>
        <authorList>
            <person name="Palmer W."/>
            <person name="Jacygrad E."/>
            <person name="Sagayaradj S."/>
            <person name="Cavanaugh K."/>
            <person name="Han R."/>
            <person name="Bertier L."/>
            <person name="Beede B."/>
            <person name="Kafkas S."/>
            <person name="Golino D."/>
            <person name="Preece J."/>
            <person name="Michelmore R."/>
        </authorList>
    </citation>
    <scope>NUCLEOTIDE SEQUENCE [LARGE SCALE GENOMIC DNA]</scope>
</reference>
<proteinExistence type="predicted"/>
<gene>
    <name evidence="1" type="ORF">Pint_32144</name>
</gene>
<comment type="caution">
    <text evidence="1">The sequence shown here is derived from an EMBL/GenBank/DDBJ whole genome shotgun (WGS) entry which is preliminary data.</text>
</comment>
<protein>
    <submittedName>
        <fullName evidence="1">Uncharacterized protein</fullName>
    </submittedName>
</protein>
<accession>A0ACC0XNT5</accession>
<evidence type="ECO:0000313" key="1">
    <source>
        <dbReference type="EMBL" id="KAJ0020895.1"/>
    </source>
</evidence>
<dbReference type="EMBL" id="CM047746">
    <property type="protein sequence ID" value="KAJ0020895.1"/>
    <property type="molecule type" value="Genomic_DNA"/>
</dbReference>
<name>A0ACC0XNT5_9ROSI</name>